<evidence type="ECO:0000256" key="3">
    <source>
        <dbReference type="SAM" id="MobiDB-lite"/>
    </source>
</evidence>
<keyword evidence="5" id="KW-1185">Reference proteome</keyword>
<comment type="caution">
    <text evidence="4">The sequence shown here is derived from an EMBL/GenBank/DDBJ whole genome shotgun (WGS) entry which is preliminary data.</text>
</comment>
<dbReference type="RefSeq" id="WP_196825123.1">
    <property type="nucleotide sequence ID" value="NZ_CP046980.1"/>
</dbReference>
<feature type="region of interest" description="Disordered" evidence="3">
    <location>
        <begin position="247"/>
        <end position="315"/>
    </location>
</feature>
<accession>A0A931E148</accession>
<gene>
    <name evidence="4" type="ORF">IW254_001763</name>
</gene>
<feature type="compositionally biased region" description="Low complexity" evidence="3">
    <location>
        <begin position="247"/>
        <end position="269"/>
    </location>
</feature>
<evidence type="ECO:0000256" key="1">
    <source>
        <dbReference type="ARBA" id="ARBA00043985"/>
    </source>
</evidence>
<organism evidence="4 5">
    <name type="scientific">Corynebacterium aquatimens</name>
    <dbReference type="NCBI Taxonomy" id="1190508"/>
    <lineage>
        <taxon>Bacteria</taxon>
        <taxon>Bacillati</taxon>
        <taxon>Actinomycetota</taxon>
        <taxon>Actinomycetes</taxon>
        <taxon>Mycobacteriales</taxon>
        <taxon>Corynebacteriaceae</taxon>
        <taxon>Corynebacterium</taxon>
    </lineage>
</organism>
<evidence type="ECO:0000256" key="2">
    <source>
        <dbReference type="SAM" id="Coils"/>
    </source>
</evidence>
<protein>
    <submittedName>
        <fullName evidence="4">Phage shock protein A</fullName>
    </submittedName>
</protein>
<dbReference type="EMBL" id="JADOUE010000001">
    <property type="protein sequence ID" value="MBG6122794.1"/>
    <property type="molecule type" value="Genomic_DNA"/>
</dbReference>
<evidence type="ECO:0000313" key="5">
    <source>
        <dbReference type="Proteomes" id="UP000658613"/>
    </source>
</evidence>
<dbReference type="AlphaFoldDB" id="A0A931E148"/>
<dbReference type="InterPro" id="IPR007157">
    <property type="entry name" value="PspA_VIPP1"/>
</dbReference>
<feature type="coiled-coil region" evidence="2">
    <location>
        <begin position="102"/>
        <end position="171"/>
    </location>
</feature>
<sequence length="315" mass="33794">MANPFNKGWKYLMQSLDTKIDENADPKVQIQQAAAAAKEQHQAITRQAAEIIGNRNQLQMKLNRLVETQADLQDKTKTALQMADKATAEGDTAKAAQFTQTAETFATQLVSTEQELEGLKTQYAAADQAAQQAQEQQRQSEARLHEQLAQVQQLQAQADQARMQEETAKTMDTIGQFRTDDSVPTLDGVREKIERRYANALGQQELAENSVNDRMAEISAGQTDMQATSRLEEIRAAMKAEAAGELTAGSASGAEAGVTAESAAQASAGGEAGPAGGAEAASHEESASHEEAKDVFDDEAPLGAINAEESDLDDK</sequence>
<evidence type="ECO:0000313" key="4">
    <source>
        <dbReference type="EMBL" id="MBG6122794.1"/>
    </source>
</evidence>
<proteinExistence type="inferred from homology"/>
<comment type="similarity">
    <text evidence="1">Belongs to the PspA/Vipp/IM30 family.</text>
</comment>
<name>A0A931E148_9CORY</name>
<keyword evidence="2" id="KW-0175">Coiled coil</keyword>
<reference evidence="4" key="1">
    <citation type="submission" date="2020-11" db="EMBL/GenBank/DDBJ databases">
        <title>Sequencing the genomes of 1000 actinobacteria strains.</title>
        <authorList>
            <person name="Klenk H.-P."/>
        </authorList>
    </citation>
    <scope>NUCLEOTIDE SEQUENCE</scope>
    <source>
        <strain evidence="4">DSM 45632</strain>
    </source>
</reference>
<feature type="compositionally biased region" description="Basic and acidic residues" evidence="3">
    <location>
        <begin position="281"/>
        <end position="295"/>
    </location>
</feature>
<dbReference type="Pfam" id="PF04012">
    <property type="entry name" value="PspA_IM30"/>
    <property type="match status" value="1"/>
</dbReference>
<dbReference type="Proteomes" id="UP000658613">
    <property type="component" value="Unassembled WGS sequence"/>
</dbReference>